<keyword evidence="1" id="KW-0812">Transmembrane</keyword>
<organism evidence="2 3">
    <name type="scientific">Halteria grandinella</name>
    <dbReference type="NCBI Taxonomy" id="5974"/>
    <lineage>
        <taxon>Eukaryota</taxon>
        <taxon>Sar</taxon>
        <taxon>Alveolata</taxon>
        <taxon>Ciliophora</taxon>
        <taxon>Intramacronucleata</taxon>
        <taxon>Spirotrichea</taxon>
        <taxon>Stichotrichia</taxon>
        <taxon>Sporadotrichida</taxon>
        <taxon>Halteriidae</taxon>
        <taxon>Halteria</taxon>
    </lineage>
</organism>
<keyword evidence="1" id="KW-1133">Transmembrane helix</keyword>
<feature type="transmembrane region" description="Helical" evidence="1">
    <location>
        <begin position="199"/>
        <end position="219"/>
    </location>
</feature>
<evidence type="ECO:0000256" key="1">
    <source>
        <dbReference type="SAM" id="Phobius"/>
    </source>
</evidence>
<keyword evidence="3" id="KW-1185">Reference proteome</keyword>
<dbReference type="EMBL" id="RRYP01010798">
    <property type="protein sequence ID" value="TNV78158.1"/>
    <property type="molecule type" value="Genomic_DNA"/>
</dbReference>
<dbReference type="AlphaFoldDB" id="A0A8J8NMR9"/>
<name>A0A8J8NMR9_HALGN</name>
<dbReference type="Proteomes" id="UP000785679">
    <property type="component" value="Unassembled WGS sequence"/>
</dbReference>
<keyword evidence="1" id="KW-0472">Membrane</keyword>
<gene>
    <name evidence="2" type="ORF">FGO68_gene13424</name>
</gene>
<comment type="caution">
    <text evidence="2">The sequence shown here is derived from an EMBL/GenBank/DDBJ whole genome shotgun (WGS) entry which is preliminary data.</text>
</comment>
<feature type="transmembrane region" description="Helical" evidence="1">
    <location>
        <begin position="20"/>
        <end position="46"/>
    </location>
</feature>
<protein>
    <submittedName>
        <fullName evidence="2">Uncharacterized protein</fullName>
    </submittedName>
</protein>
<proteinExistence type="predicted"/>
<evidence type="ECO:0000313" key="3">
    <source>
        <dbReference type="Proteomes" id="UP000785679"/>
    </source>
</evidence>
<feature type="transmembrane region" description="Helical" evidence="1">
    <location>
        <begin position="168"/>
        <end position="187"/>
    </location>
</feature>
<reference evidence="2" key="1">
    <citation type="submission" date="2019-06" db="EMBL/GenBank/DDBJ databases">
        <authorList>
            <person name="Zheng W."/>
        </authorList>
    </citation>
    <scope>NUCLEOTIDE SEQUENCE</scope>
    <source>
        <strain evidence="2">QDHG01</strain>
    </source>
</reference>
<accession>A0A8J8NMR9</accession>
<sequence length="413" mass="47551">MLPQPLQSTRSTFEETAFHYILLAFLVLRLIALLYFIDVAMTYIGVGKKGLIESSINQRLSRRQSKWLKKENTLDTSTLLMFVFLVGEYIGFAAYRTIQEIEGLAGIDSEGMTSMHIAKQLFRNTGYICANSAFIVNINRWLHIINFNRTDNEKDTLRSQLVMRKIRLLTILSITLNLIMCGVNTFYQIQLFAPLTEIIFLVCQSLLFNPALALGYFYISRKLKEQHVHFIANFSQKLSEQEIDLINKTDQETQRYFCYIQQYLITFTINLLAYIPINIALNKGQKASANFYRFQDLMNVVFSISKILMLYGISILVRSAKTTVNRQKSIFVGEGLLKIEDEEETIDNDENPMLMGSFGDCIMQITEENRDTFRETAYSGARMTQESLKSSGFAYDLRYMKTYSSEGNNKATI</sequence>
<evidence type="ECO:0000313" key="2">
    <source>
        <dbReference type="EMBL" id="TNV78158.1"/>
    </source>
</evidence>
<feature type="transmembrane region" description="Helical" evidence="1">
    <location>
        <begin position="297"/>
        <end position="317"/>
    </location>
</feature>
<feature type="transmembrane region" description="Helical" evidence="1">
    <location>
        <begin position="256"/>
        <end position="277"/>
    </location>
</feature>